<dbReference type="Proteomes" id="UP000516160">
    <property type="component" value="Chromosome"/>
</dbReference>
<dbReference type="KEGG" id="acae:HYG86_03130"/>
<dbReference type="Pfam" id="PF00583">
    <property type="entry name" value="Acetyltransf_1"/>
    <property type="match status" value="1"/>
</dbReference>
<evidence type="ECO:0000313" key="5">
    <source>
        <dbReference type="Proteomes" id="UP000516160"/>
    </source>
</evidence>
<dbReference type="InterPro" id="IPR050680">
    <property type="entry name" value="YpeA/RimI_acetyltransf"/>
</dbReference>
<keyword evidence="1 4" id="KW-0808">Transferase</keyword>
<gene>
    <name evidence="4" type="ORF">HYG86_03130</name>
</gene>
<name>A0A7G9W564_ALKCA</name>
<sequence>MDFIFRKMKESDWQGIYDVELSAFGGGFSKYFVKMAPIFFGINSFVVEYQTKIVGYSLGVIPNGQLEEGWIMSAGIEPKHQGKGLGKKLLNMTIDALKKNGAKRILLTVSPDNQVAKSTYEKRGFKEFTFIKDYYGEGEDRIVMQLR</sequence>
<dbReference type="PANTHER" id="PTHR43420:SF12">
    <property type="entry name" value="N-ACETYLTRANSFERASE DOMAIN-CONTAINING PROTEIN"/>
    <property type="match status" value="1"/>
</dbReference>
<evidence type="ECO:0000256" key="2">
    <source>
        <dbReference type="ARBA" id="ARBA00023315"/>
    </source>
</evidence>
<dbReference type="SUPFAM" id="SSF55729">
    <property type="entry name" value="Acyl-CoA N-acyltransferases (Nat)"/>
    <property type="match status" value="1"/>
</dbReference>
<dbReference type="CDD" id="cd04301">
    <property type="entry name" value="NAT_SF"/>
    <property type="match status" value="1"/>
</dbReference>
<dbReference type="PIRSF" id="PIRSF037663">
    <property type="entry name" value="Acetyltransf_GNAT_prd"/>
    <property type="match status" value="1"/>
</dbReference>
<dbReference type="AlphaFoldDB" id="A0A7G9W564"/>
<organism evidence="4 5">
    <name type="scientific">Alkalicella caledoniensis</name>
    <dbReference type="NCBI Taxonomy" id="2731377"/>
    <lineage>
        <taxon>Bacteria</taxon>
        <taxon>Bacillati</taxon>
        <taxon>Bacillota</taxon>
        <taxon>Clostridia</taxon>
        <taxon>Eubacteriales</taxon>
        <taxon>Proteinivoracaceae</taxon>
        <taxon>Alkalicella</taxon>
    </lineage>
</organism>
<dbReference type="PANTHER" id="PTHR43420">
    <property type="entry name" value="ACETYLTRANSFERASE"/>
    <property type="match status" value="1"/>
</dbReference>
<protein>
    <submittedName>
        <fullName evidence="4">GNAT family N-acetyltransferase</fullName>
    </submittedName>
</protein>
<keyword evidence="5" id="KW-1185">Reference proteome</keyword>
<dbReference type="EMBL" id="CP058559">
    <property type="protein sequence ID" value="QNO13826.1"/>
    <property type="molecule type" value="Genomic_DNA"/>
</dbReference>
<proteinExistence type="predicted"/>
<dbReference type="InterPro" id="IPR000182">
    <property type="entry name" value="GNAT_dom"/>
</dbReference>
<keyword evidence="2" id="KW-0012">Acyltransferase</keyword>
<dbReference type="InterPro" id="IPR016181">
    <property type="entry name" value="Acyl_CoA_acyltransferase"/>
</dbReference>
<dbReference type="RefSeq" id="WP_213167491.1">
    <property type="nucleotide sequence ID" value="NZ_CP058559.1"/>
</dbReference>
<reference evidence="4 5" key="1">
    <citation type="submission" date="2020-07" db="EMBL/GenBank/DDBJ databases">
        <title>Alkalicella. sp. LB2 genome.</title>
        <authorList>
            <person name="Postec A."/>
            <person name="Quemeneur M."/>
        </authorList>
    </citation>
    <scope>NUCLEOTIDE SEQUENCE [LARGE SCALE GENOMIC DNA]</scope>
    <source>
        <strain evidence="4 5">LB2</strain>
    </source>
</reference>
<evidence type="ECO:0000256" key="1">
    <source>
        <dbReference type="ARBA" id="ARBA00022679"/>
    </source>
</evidence>
<evidence type="ECO:0000259" key="3">
    <source>
        <dbReference type="PROSITE" id="PS51186"/>
    </source>
</evidence>
<accession>A0A7G9W564</accession>
<dbReference type="GO" id="GO:0016747">
    <property type="term" value="F:acyltransferase activity, transferring groups other than amino-acyl groups"/>
    <property type="evidence" value="ECO:0007669"/>
    <property type="project" value="InterPro"/>
</dbReference>
<evidence type="ECO:0000313" key="4">
    <source>
        <dbReference type="EMBL" id="QNO13826.1"/>
    </source>
</evidence>
<dbReference type="InterPro" id="IPR017255">
    <property type="entry name" value="AcTrfase_GNAT_prd"/>
</dbReference>
<feature type="domain" description="N-acetyltransferase" evidence="3">
    <location>
        <begin position="3"/>
        <end position="147"/>
    </location>
</feature>
<dbReference type="Gene3D" id="3.40.630.30">
    <property type="match status" value="1"/>
</dbReference>
<dbReference type="PROSITE" id="PS51186">
    <property type="entry name" value="GNAT"/>
    <property type="match status" value="1"/>
</dbReference>